<accession>A0ACC2I5K8</accession>
<proteinExistence type="predicted"/>
<organism evidence="1 2">
    <name type="scientific">Boeremia exigua</name>
    <dbReference type="NCBI Taxonomy" id="749465"/>
    <lineage>
        <taxon>Eukaryota</taxon>
        <taxon>Fungi</taxon>
        <taxon>Dikarya</taxon>
        <taxon>Ascomycota</taxon>
        <taxon>Pezizomycotina</taxon>
        <taxon>Dothideomycetes</taxon>
        <taxon>Pleosporomycetidae</taxon>
        <taxon>Pleosporales</taxon>
        <taxon>Pleosporineae</taxon>
        <taxon>Didymellaceae</taxon>
        <taxon>Boeremia</taxon>
    </lineage>
</organism>
<comment type="caution">
    <text evidence="1">The sequence shown here is derived from an EMBL/GenBank/DDBJ whole genome shotgun (WGS) entry which is preliminary data.</text>
</comment>
<sequence>MVPMHKWVTAVIDRLMGLQSFLVTHIDLSRGVSPDRRLSLYRRLSPERGLLSLTLPNDPSRRLLTNQQTDYCMVTVLILPPIDSLALAAQPMARGSLALASQPTQAGARLLVIEESHQRGALFATSSAVVLSTRSNSAVYCVYPQRCGNGKQRQVNTIRILPFAMRWLYALHEMAEMVRGDVDEDFICRWRAAVQQQLIEPDDARSPLMHGVLTAPLKPIRSSALSKVSESKPKSKPKKGQRRAHEDSSDNDSYEPEQDSDDKEEGEDEEGEHGELEQADKIQQTGPVTSKMLPLSLHGLAFKLPLGYRQCTTAEILEDFCNDLAEPVQLAARGASNLIPTLQV</sequence>
<keyword evidence="2" id="KW-1185">Reference proteome</keyword>
<protein>
    <submittedName>
        <fullName evidence="1">Uncharacterized protein</fullName>
    </submittedName>
</protein>
<evidence type="ECO:0000313" key="2">
    <source>
        <dbReference type="Proteomes" id="UP001153331"/>
    </source>
</evidence>
<dbReference type="EMBL" id="JAPHNI010000479">
    <property type="protein sequence ID" value="KAJ8110637.1"/>
    <property type="molecule type" value="Genomic_DNA"/>
</dbReference>
<reference evidence="1" key="1">
    <citation type="submission" date="2022-11" db="EMBL/GenBank/DDBJ databases">
        <title>Genome Sequence of Boeremia exigua.</title>
        <authorList>
            <person name="Buettner E."/>
        </authorList>
    </citation>
    <scope>NUCLEOTIDE SEQUENCE</scope>
    <source>
        <strain evidence="1">CU02</strain>
    </source>
</reference>
<evidence type="ECO:0000313" key="1">
    <source>
        <dbReference type="EMBL" id="KAJ8110637.1"/>
    </source>
</evidence>
<dbReference type="Proteomes" id="UP001153331">
    <property type="component" value="Unassembled WGS sequence"/>
</dbReference>
<gene>
    <name evidence="1" type="ORF">OPT61_g6563</name>
</gene>
<name>A0ACC2I5K8_9PLEO</name>